<dbReference type="InterPro" id="IPR036259">
    <property type="entry name" value="MFS_trans_sf"/>
</dbReference>
<organism evidence="5 6">
    <name type="scientific">Hortaea werneckii</name>
    <name type="common">Black yeast</name>
    <name type="synonym">Cladosporium werneckii</name>
    <dbReference type="NCBI Taxonomy" id="91943"/>
    <lineage>
        <taxon>Eukaryota</taxon>
        <taxon>Fungi</taxon>
        <taxon>Dikarya</taxon>
        <taxon>Ascomycota</taxon>
        <taxon>Pezizomycotina</taxon>
        <taxon>Dothideomycetes</taxon>
        <taxon>Dothideomycetidae</taxon>
        <taxon>Mycosphaerellales</taxon>
        <taxon>Teratosphaeriaceae</taxon>
        <taxon>Hortaea</taxon>
    </lineage>
</organism>
<feature type="transmembrane region" description="Helical" evidence="4">
    <location>
        <begin position="28"/>
        <end position="46"/>
    </location>
</feature>
<dbReference type="InterPro" id="IPR011701">
    <property type="entry name" value="MFS"/>
</dbReference>
<evidence type="ECO:0000256" key="2">
    <source>
        <dbReference type="ARBA" id="ARBA00022475"/>
    </source>
</evidence>
<comment type="caution">
    <text evidence="5">The sequence shown here is derived from an EMBL/GenBank/DDBJ whole genome shotgun (WGS) entry which is preliminary data.</text>
</comment>
<feature type="transmembrane region" description="Helical" evidence="4">
    <location>
        <begin position="406"/>
        <end position="424"/>
    </location>
</feature>
<feature type="transmembrane region" description="Helical" evidence="4">
    <location>
        <begin position="195"/>
        <end position="214"/>
    </location>
</feature>
<keyword evidence="4" id="KW-1133">Transmembrane helix</keyword>
<dbReference type="PANTHER" id="PTHR43702:SF3">
    <property type="entry name" value="PROTEIN TSGA"/>
    <property type="match status" value="1"/>
</dbReference>
<dbReference type="InterPro" id="IPR050375">
    <property type="entry name" value="MFS_TsgA-like"/>
</dbReference>
<feature type="region of interest" description="Disordered" evidence="3">
    <location>
        <begin position="454"/>
        <end position="486"/>
    </location>
</feature>
<protein>
    <recommendedName>
        <fullName evidence="7">Major facilitator superfamily (MFS) profile domain-containing protein</fullName>
    </recommendedName>
</protein>
<dbReference type="EMBL" id="QWIR01000003">
    <property type="protein sequence ID" value="RMY96178.1"/>
    <property type="molecule type" value="Genomic_DNA"/>
</dbReference>
<keyword evidence="2" id="KW-1003">Cell membrane</keyword>
<dbReference type="Proteomes" id="UP000268823">
    <property type="component" value="Unassembled WGS sequence"/>
</dbReference>
<feature type="transmembrane region" description="Helical" evidence="4">
    <location>
        <begin position="161"/>
        <end position="180"/>
    </location>
</feature>
<evidence type="ECO:0008006" key="7">
    <source>
        <dbReference type="Google" id="ProtNLM"/>
    </source>
</evidence>
<dbReference type="Gene3D" id="1.20.1250.20">
    <property type="entry name" value="MFS general substrate transporter like domains"/>
    <property type="match status" value="2"/>
</dbReference>
<evidence type="ECO:0000313" key="6">
    <source>
        <dbReference type="Proteomes" id="UP000268823"/>
    </source>
</evidence>
<dbReference type="SUPFAM" id="SSF103473">
    <property type="entry name" value="MFS general substrate transporter"/>
    <property type="match status" value="1"/>
</dbReference>
<reference evidence="5 6" key="1">
    <citation type="journal article" date="2018" name="BMC Genomics">
        <title>Genomic evidence for intraspecific hybridization in a clonal and extremely halotolerant yeast.</title>
        <authorList>
            <person name="Gostincar C."/>
            <person name="Stajich J.E."/>
            <person name="Zupancic J."/>
            <person name="Zalar P."/>
            <person name="Gunde-Cimerman N."/>
        </authorList>
    </citation>
    <scope>NUCLEOTIDE SEQUENCE [LARGE SCALE GENOMIC DNA]</scope>
    <source>
        <strain evidence="5 6">EXF-2788</strain>
    </source>
</reference>
<evidence type="ECO:0000256" key="3">
    <source>
        <dbReference type="SAM" id="MobiDB-lite"/>
    </source>
</evidence>
<proteinExistence type="predicted"/>
<keyword evidence="4" id="KW-0812">Transmembrane</keyword>
<evidence type="ECO:0000256" key="1">
    <source>
        <dbReference type="ARBA" id="ARBA00004429"/>
    </source>
</evidence>
<evidence type="ECO:0000313" key="5">
    <source>
        <dbReference type="EMBL" id="RMY96178.1"/>
    </source>
</evidence>
<evidence type="ECO:0000256" key="4">
    <source>
        <dbReference type="SAM" id="Phobius"/>
    </source>
</evidence>
<gene>
    <name evidence="5" type="ORF">D0861_00328</name>
</gene>
<dbReference type="OrthoDB" id="546893at2759"/>
<feature type="transmembrane region" description="Helical" evidence="4">
    <location>
        <begin position="339"/>
        <end position="362"/>
    </location>
</feature>
<accession>A0A3M7G4Y7</accession>
<name>A0A3M7G4Y7_HORWE</name>
<sequence length="486" mass="53059">MAIFKRMNLKTGNTSRTNASELTLRQSIYPIILVTSLFFLWASRLLDTLNKHFQEILGIERARSAGLQAAYFGAYPLASLGHANWILRHYGFKLVFIWGLCLYGIGSLIAWPCLLYKSFGGFCASIFIIGNGLGSLETAANPYITICGPPRYSEIRINISQAFNGIGTVVAPVLGSYVFFKNTGNDENALQNVQWVYLAIAIFVFILAVVFYFSPIPEITDADMEFQAQESNASADDQPFWKQYRLFHAAFAQFCYTGRLGAQVALAGYFINYVAENRANTTSSTASQFLAGAQGAFAFGRFVGSGIMKFVRPRWVFLVYLTFCIIFIAPTIVHRGNTGLALLFLVFFFESIIFPTIVALGMRGLGKHSKRGSGWIVGGVCGGAVVPPLMGAVADIYNNTAPAMSVPLAFFVAALSYAVAVNFVPAYRIPADRLGETKIGVEDAAGGIHDEENMKGGDGMFGVSPEKGGIEQVESNTNSEEIRDVR</sequence>
<feature type="transmembrane region" description="Helical" evidence="4">
    <location>
        <begin position="94"/>
        <end position="112"/>
    </location>
</feature>
<feature type="transmembrane region" description="Helical" evidence="4">
    <location>
        <begin position="66"/>
        <end position="87"/>
    </location>
</feature>
<dbReference type="PANTHER" id="PTHR43702">
    <property type="entry name" value="L-FUCOSE-PROTON SYMPORTER"/>
    <property type="match status" value="1"/>
</dbReference>
<feature type="transmembrane region" description="Helical" evidence="4">
    <location>
        <begin position="315"/>
        <end position="333"/>
    </location>
</feature>
<dbReference type="Pfam" id="PF07690">
    <property type="entry name" value="MFS_1"/>
    <property type="match status" value="1"/>
</dbReference>
<dbReference type="GO" id="GO:0022857">
    <property type="term" value="F:transmembrane transporter activity"/>
    <property type="evidence" value="ECO:0007669"/>
    <property type="project" value="InterPro"/>
</dbReference>
<comment type="subcellular location">
    <subcellularLocation>
        <location evidence="1">Cell inner membrane</location>
        <topology evidence="1">Multi-pass membrane protein</topology>
    </subcellularLocation>
</comment>
<keyword evidence="4" id="KW-0472">Membrane</keyword>
<dbReference type="AlphaFoldDB" id="A0A3M7G4Y7"/>
<feature type="transmembrane region" description="Helical" evidence="4">
    <location>
        <begin position="374"/>
        <end position="394"/>
    </location>
</feature>
<dbReference type="GO" id="GO:0005886">
    <property type="term" value="C:plasma membrane"/>
    <property type="evidence" value="ECO:0007669"/>
    <property type="project" value="UniProtKB-SubCell"/>
</dbReference>